<dbReference type="PROSITE" id="PS50011">
    <property type="entry name" value="PROTEIN_KINASE_DOM"/>
    <property type="match status" value="1"/>
</dbReference>
<dbReference type="GO" id="GO:0005886">
    <property type="term" value="C:plasma membrane"/>
    <property type="evidence" value="ECO:0007669"/>
    <property type="project" value="TreeGrafter"/>
</dbReference>
<dbReference type="PROSITE" id="PS00108">
    <property type="entry name" value="PROTEIN_KINASE_ST"/>
    <property type="match status" value="1"/>
</dbReference>
<keyword evidence="1" id="KW-0547">Nucleotide-binding</keyword>
<protein>
    <recommendedName>
        <fullName evidence="4">Protein kinase domain-containing protein</fullName>
    </recommendedName>
</protein>
<dbReference type="AlphaFoldDB" id="A0A9D4LU83"/>
<reference evidence="5" key="1">
    <citation type="journal article" date="2019" name="bioRxiv">
        <title>The Genome of the Zebra Mussel, Dreissena polymorpha: A Resource for Invasive Species Research.</title>
        <authorList>
            <person name="McCartney M.A."/>
            <person name="Auch B."/>
            <person name="Kono T."/>
            <person name="Mallez S."/>
            <person name="Zhang Y."/>
            <person name="Obille A."/>
            <person name="Becker A."/>
            <person name="Abrahante J.E."/>
            <person name="Garbe J."/>
            <person name="Badalamenti J.P."/>
            <person name="Herman A."/>
            <person name="Mangelson H."/>
            <person name="Liachko I."/>
            <person name="Sullivan S."/>
            <person name="Sone E.D."/>
            <person name="Koren S."/>
            <person name="Silverstein K.A.T."/>
            <person name="Beckman K.B."/>
            <person name="Gohl D.M."/>
        </authorList>
    </citation>
    <scope>NUCLEOTIDE SEQUENCE</scope>
    <source>
        <strain evidence="5">Duluth1</strain>
        <tissue evidence="5">Whole animal</tissue>
    </source>
</reference>
<evidence type="ECO:0000313" key="6">
    <source>
        <dbReference type="Proteomes" id="UP000828390"/>
    </source>
</evidence>
<keyword evidence="2" id="KW-0067">ATP-binding</keyword>
<dbReference type="PANTHER" id="PTHR27001">
    <property type="entry name" value="OS01G0253100 PROTEIN"/>
    <property type="match status" value="1"/>
</dbReference>
<reference evidence="5" key="2">
    <citation type="submission" date="2020-11" db="EMBL/GenBank/DDBJ databases">
        <authorList>
            <person name="McCartney M.A."/>
            <person name="Auch B."/>
            <person name="Kono T."/>
            <person name="Mallez S."/>
            <person name="Becker A."/>
            <person name="Gohl D.M."/>
            <person name="Silverstein K.A.T."/>
            <person name="Koren S."/>
            <person name="Bechman K.B."/>
            <person name="Herman A."/>
            <person name="Abrahante J.E."/>
            <person name="Garbe J."/>
        </authorList>
    </citation>
    <scope>NUCLEOTIDE SEQUENCE</scope>
    <source>
        <strain evidence="5">Duluth1</strain>
        <tissue evidence="5">Whole animal</tissue>
    </source>
</reference>
<name>A0A9D4LU83_DREPO</name>
<dbReference type="Pfam" id="PF00069">
    <property type="entry name" value="Pkinase"/>
    <property type="match status" value="1"/>
</dbReference>
<evidence type="ECO:0000256" key="2">
    <source>
        <dbReference type="ARBA" id="ARBA00022840"/>
    </source>
</evidence>
<dbReference type="InterPro" id="IPR002017">
    <property type="entry name" value="Spectrin_repeat"/>
</dbReference>
<evidence type="ECO:0000259" key="4">
    <source>
        <dbReference type="PROSITE" id="PS50011"/>
    </source>
</evidence>
<organism evidence="5 6">
    <name type="scientific">Dreissena polymorpha</name>
    <name type="common">Zebra mussel</name>
    <name type="synonym">Mytilus polymorpha</name>
    <dbReference type="NCBI Taxonomy" id="45954"/>
    <lineage>
        <taxon>Eukaryota</taxon>
        <taxon>Metazoa</taxon>
        <taxon>Spiralia</taxon>
        <taxon>Lophotrochozoa</taxon>
        <taxon>Mollusca</taxon>
        <taxon>Bivalvia</taxon>
        <taxon>Autobranchia</taxon>
        <taxon>Heteroconchia</taxon>
        <taxon>Euheterodonta</taxon>
        <taxon>Imparidentia</taxon>
        <taxon>Neoheterodontei</taxon>
        <taxon>Myida</taxon>
        <taxon>Dreissenoidea</taxon>
        <taxon>Dreissenidae</taxon>
        <taxon>Dreissena</taxon>
    </lineage>
</organism>
<dbReference type="SMART" id="SM00150">
    <property type="entry name" value="SPEC"/>
    <property type="match status" value="2"/>
</dbReference>
<feature type="compositionally biased region" description="Basic and acidic residues" evidence="3">
    <location>
        <begin position="833"/>
        <end position="851"/>
    </location>
</feature>
<feature type="region of interest" description="Disordered" evidence="3">
    <location>
        <begin position="786"/>
        <end position="808"/>
    </location>
</feature>
<dbReference type="Proteomes" id="UP000828390">
    <property type="component" value="Unassembled WGS sequence"/>
</dbReference>
<proteinExistence type="predicted"/>
<accession>A0A9D4LU83</accession>
<dbReference type="InterPro" id="IPR008271">
    <property type="entry name" value="Ser/Thr_kinase_AS"/>
</dbReference>
<dbReference type="CDD" id="cd00176">
    <property type="entry name" value="SPEC"/>
    <property type="match status" value="1"/>
</dbReference>
<dbReference type="InterPro" id="IPR000719">
    <property type="entry name" value="Prot_kinase_dom"/>
</dbReference>
<feature type="region of interest" description="Disordered" evidence="3">
    <location>
        <begin position="824"/>
        <end position="892"/>
    </location>
</feature>
<evidence type="ECO:0000256" key="1">
    <source>
        <dbReference type="ARBA" id="ARBA00022741"/>
    </source>
</evidence>
<dbReference type="Gene3D" id="1.20.58.60">
    <property type="match status" value="2"/>
</dbReference>
<evidence type="ECO:0000256" key="3">
    <source>
        <dbReference type="SAM" id="MobiDB-lite"/>
    </source>
</evidence>
<evidence type="ECO:0000313" key="5">
    <source>
        <dbReference type="EMBL" id="KAH3864355.1"/>
    </source>
</evidence>
<dbReference type="InterPro" id="IPR011009">
    <property type="entry name" value="Kinase-like_dom_sf"/>
</dbReference>
<feature type="compositionally biased region" description="Acidic residues" evidence="3">
    <location>
        <begin position="852"/>
        <end position="892"/>
    </location>
</feature>
<dbReference type="PANTHER" id="PTHR27001:SF931">
    <property type="entry name" value="OS11G0664100 PROTEIN"/>
    <property type="match status" value="1"/>
</dbReference>
<dbReference type="SUPFAM" id="SSF56112">
    <property type="entry name" value="Protein kinase-like (PK-like)"/>
    <property type="match status" value="1"/>
</dbReference>
<dbReference type="GO" id="GO:0004672">
    <property type="term" value="F:protein kinase activity"/>
    <property type="evidence" value="ECO:0007669"/>
    <property type="project" value="InterPro"/>
</dbReference>
<dbReference type="SUPFAM" id="SSF46966">
    <property type="entry name" value="Spectrin repeat"/>
    <property type="match status" value="2"/>
</dbReference>
<keyword evidence="6" id="KW-1185">Reference proteome</keyword>
<dbReference type="GO" id="GO:0005524">
    <property type="term" value="F:ATP binding"/>
    <property type="evidence" value="ECO:0007669"/>
    <property type="project" value="UniProtKB-KW"/>
</dbReference>
<dbReference type="InterPro" id="IPR018159">
    <property type="entry name" value="Spectrin/alpha-actinin"/>
</dbReference>
<dbReference type="Gene3D" id="1.10.510.10">
    <property type="entry name" value="Transferase(Phosphotransferase) domain 1"/>
    <property type="match status" value="1"/>
</dbReference>
<dbReference type="EMBL" id="JAIWYP010000002">
    <property type="protein sequence ID" value="KAH3864355.1"/>
    <property type="molecule type" value="Genomic_DNA"/>
</dbReference>
<dbReference type="Pfam" id="PF00435">
    <property type="entry name" value="Spectrin"/>
    <property type="match status" value="2"/>
</dbReference>
<feature type="domain" description="Protein kinase" evidence="4">
    <location>
        <begin position="1"/>
        <end position="157"/>
    </location>
</feature>
<comment type="caution">
    <text evidence="5">The sequence shown here is derived from an EMBL/GenBank/DDBJ whole genome shotgun (WGS) entry which is preliminary data.</text>
</comment>
<gene>
    <name evidence="5" type="ORF">DPMN_027372</name>
</gene>
<sequence length="904" mass="103210">MHTPNSFRGTILHLDIKSKNIVLDKMYNARLIDFGLSRESKAGGNITTGLFSGTELYRPQGCYKPSPKLDYYAFGVVIREILTGLGPDGTGPEEAGAPQTPLGKLDKRNFELLILRRIWNVCVWKDLSIIADRCISSCHDKSKQITSDSMLSSLKLILRKEGQKEWTVLGDNKCEICVVNEQMEQKYSFIGPVTRKYHYSNCTTQIKTCCACMRNGYINPVKCQGCDKDDEIKAIIGDGWGAILIAGYDEDNSFFQKDVKVFAHAISSKVLPSMCVSTWIVIDPARNTERPVSARIDDAFEEMVKRDIHTLVFLYSGHHGKTGFQVGMNEYGLIQRILFPKFVNLLGERLNTKGKHISHTNNDVDCLCIVYETGPKSCEEIDTIETLLLAWNAKRLLFCNLRFSQKSNFHKPFGFFLENGKSVQDCIYENGKSVKDYLYEKNEFEMNEMENILQELQDKQEKCDTPENAITNFILNVSSFINWCKQTKLKHRKLKIRFIDLFEECSSCVVHLLLIAPGDAGFRVGDTVAKDKKRFEAITEAKADKYRASKQKNAEVMCTIDELMEWFTDEQKLLQSCESISCDPARIQKQLAEQKAINDDINAQKAKARNTIATGKRLIRKGSVEDETCFNGKMEQLKQQSDTVAKLGTVRLVQLKQALPMSRKFKDAHQDLVKWFQEVEPIIAELVAMSINQDTVKKQQDKIKILKQDLQDNKPLMDKLNKTGLDLTKLAMSPADVDLLQETMQDDNRRVEDIRRGVRERSMSIDEALQQSAEIVWDPVKKRWVDKNGDDKEETPTAPPPNDHELPGTVYAEVSEETETLQFDEEFDEELREVEPPDVDHLEDSDTREVGFDVDSDNASDNEDETEEDIEETENEPQSDEENPDEDFDEEEVHVEMLKKLMKI</sequence>